<dbReference type="InterPro" id="IPR036249">
    <property type="entry name" value="Thioredoxin-like_sf"/>
</dbReference>
<dbReference type="RefSeq" id="WP_257746131.1">
    <property type="nucleotide sequence ID" value="NZ_CP102487.1"/>
</dbReference>
<dbReference type="CDD" id="cd02976">
    <property type="entry name" value="NrdH"/>
    <property type="match status" value="1"/>
</dbReference>
<evidence type="ECO:0000259" key="1">
    <source>
        <dbReference type="Pfam" id="PF00462"/>
    </source>
</evidence>
<dbReference type="PROSITE" id="PS51354">
    <property type="entry name" value="GLUTAREDOXIN_2"/>
    <property type="match status" value="1"/>
</dbReference>
<feature type="domain" description="Glutaredoxin" evidence="1">
    <location>
        <begin position="5"/>
        <end position="63"/>
    </location>
</feature>
<dbReference type="SUPFAM" id="SSF52833">
    <property type="entry name" value="Thioredoxin-like"/>
    <property type="match status" value="1"/>
</dbReference>
<organism evidence="2 3">
    <name type="scientific">Glutamicibacter halophytocola</name>
    <dbReference type="NCBI Taxonomy" id="1933880"/>
    <lineage>
        <taxon>Bacteria</taxon>
        <taxon>Bacillati</taxon>
        <taxon>Actinomycetota</taxon>
        <taxon>Actinomycetes</taxon>
        <taxon>Micrococcales</taxon>
        <taxon>Micrococcaceae</taxon>
        <taxon>Glutamicibacter</taxon>
    </lineage>
</organism>
<dbReference type="InterPro" id="IPR002109">
    <property type="entry name" value="Glutaredoxin"/>
</dbReference>
<accession>A0AA95BRA5</accession>
<proteinExistence type="predicted"/>
<evidence type="ECO:0000313" key="3">
    <source>
        <dbReference type="Proteomes" id="UP001060018"/>
    </source>
</evidence>
<dbReference type="Proteomes" id="UP001060018">
    <property type="component" value="Chromosome"/>
</dbReference>
<sequence length="99" mass="10938">MSKLVTLYTKPGSCGQCTSTRRSLDGAKIPYQEIVVNPSDKQSIDELKLIAKKLGEPETMPYVMVLDLDTEDTDGWFGYRPDKIDALELEIAGMPGGQE</sequence>
<dbReference type="AlphaFoldDB" id="A0AA95BRA5"/>
<name>A0AA95BRA5_9MICC</name>
<gene>
    <name evidence="2" type="ORF">NUH22_05920</name>
</gene>
<dbReference type="EMBL" id="CP102487">
    <property type="protein sequence ID" value="UUX60146.1"/>
    <property type="molecule type" value="Genomic_DNA"/>
</dbReference>
<protein>
    <submittedName>
        <fullName evidence="2">Glutaredoxin family protein</fullName>
    </submittedName>
</protein>
<evidence type="ECO:0000313" key="2">
    <source>
        <dbReference type="EMBL" id="UUX60146.1"/>
    </source>
</evidence>
<dbReference type="Pfam" id="PF00462">
    <property type="entry name" value="Glutaredoxin"/>
    <property type="match status" value="1"/>
</dbReference>
<dbReference type="Gene3D" id="3.40.30.10">
    <property type="entry name" value="Glutaredoxin"/>
    <property type="match status" value="1"/>
</dbReference>
<reference evidence="2" key="1">
    <citation type="journal article" date="2022" name="Pest Manag. Sci.">
        <title>Glutamicibacter halophytocola-mediated host fitness of potato tuber moth on Solanaceae crops.</title>
        <authorList>
            <person name="Wang W."/>
            <person name="Xiao G."/>
            <person name="Du G."/>
            <person name="Chang L."/>
            <person name="Yang Y."/>
            <person name="Ye J."/>
            <person name="Chen B."/>
        </authorList>
    </citation>
    <scope>NUCLEOTIDE SEQUENCE</scope>
    <source>
        <strain evidence="2">S2</strain>
    </source>
</reference>